<evidence type="ECO:0000259" key="1">
    <source>
        <dbReference type="PROSITE" id="PS51464"/>
    </source>
</evidence>
<feature type="domain" description="SIS" evidence="1">
    <location>
        <begin position="19"/>
        <end position="157"/>
    </location>
</feature>
<sequence length="345" mass="37155">MAEQLAPTIKQLKDVADFGRVTFSGINQVVFVSAGAGLAIGRSLKRYTDEVGEKLRYTVYASAAFVSLARAKPSTVNDANTVVILSSKSGATPETVAAAESLKGKACKTVVFTKSEDAELASFGHKAFFTGNTTQAFHATHMLMTAFLGGILAARENWTLLPTLLSSLEALPTDLFHAASKGVLPGKEFAAGFAPHDPLYFVASGSAEIVPHAFGLCVLQERFGFDIHTVDGGDFFHSVVETVRPGTQNHYILIIPADVSRPEMLDIKTFFERQSKKKEVSFQVIDTNEFDMSGIDPQLRGILGPMLAEAFLKPWAPALAKAAGKSMNDPLVHMGKFAYYSCHSA</sequence>
<keyword evidence="2" id="KW-0614">Plasmid</keyword>
<dbReference type="Proteomes" id="UP000663946">
    <property type="component" value="Plasmid pTiQ15_94"/>
</dbReference>
<name>A0AAJ4TDJ9_AGRTU</name>
<dbReference type="PROSITE" id="PS51464">
    <property type="entry name" value="SIS"/>
    <property type="match status" value="1"/>
</dbReference>
<proteinExistence type="predicted"/>
<geneLocation type="plasmid" evidence="2 3">
    <name>pTiQ15_94</name>
</geneLocation>
<accession>A0AAJ4TDJ9</accession>
<dbReference type="Gene3D" id="3.40.50.10490">
    <property type="entry name" value="Glucose-6-phosphate isomerase like protein, domain 1"/>
    <property type="match status" value="2"/>
</dbReference>
<dbReference type="EMBL" id="CP049220">
    <property type="protein sequence ID" value="QTG17187.1"/>
    <property type="molecule type" value="Genomic_DNA"/>
</dbReference>
<dbReference type="GO" id="GO:0097367">
    <property type="term" value="F:carbohydrate derivative binding"/>
    <property type="evidence" value="ECO:0007669"/>
    <property type="project" value="InterPro"/>
</dbReference>
<evidence type="ECO:0000313" key="3">
    <source>
        <dbReference type="Proteomes" id="UP000663946"/>
    </source>
</evidence>
<protein>
    <submittedName>
        <fullName evidence="2">SIS domain-containing protein</fullName>
    </submittedName>
</protein>
<dbReference type="SUPFAM" id="SSF53697">
    <property type="entry name" value="SIS domain"/>
    <property type="match status" value="1"/>
</dbReference>
<evidence type="ECO:0000313" key="2">
    <source>
        <dbReference type="EMBL" id="QTG17187.1"/>
    </source>
</evidence>
<dbReference type="GO" id="GO:1901135">
    <property type="term" value="P:carbohydrate derivative metabolic process"/>
    <property type="evidence" value="ECO:0007669"/>
    <property type="project" value="InterPro"/>
</dbReference>
<dbReference type="InterPro" id="IPR001347">
    <property type="entry name" value="SIS_dom"/>
</dbReference>
<reference evidence="2" key="1">
    <citation type="submission" date="2020-02" db="EMBL/GenBank/DDBJ databases">
        <title>Unexpected conservation and global transmission of agrobacterial virulence plasmids.</title>
        <authorList>
            <person name="Weisberg A.J."/>
            <person name="Davis E.W. II"/>
            <person name="Tabima J.R."/>
            <person name="Belcher M.S."/>
            <person name="Miller M."/>
            <person name="Kuo C.-H."/>
            <person name="Loper J.E."/>
            <person name="Grunwald N.J."/>
            <person name="Putnam M.L."/>
            <person name="Chang J.H."/>
        </authorList>
    </citation>
    <scope>NUCLEOTIDE SEQUENCE</scope>
    <source>
        <strain evidence="2">Q15/94</strain>
        <plasmid evidence="2">pTiQ15_94</plasmid>
    </source>
</reference>
<dbReference type="InterPro" id="IPR046348">
    <property type="entry name" value="SIS_dom_sf"/>
</dbReference>
<organism evidence="2 3">
    <name type="scientific">Agrobacterium tumefaciens</name>
    <dbReference type="NCBI Taxonomy" id="358"/>
    <lineage>
        <taxon>Bacteria</taxon>
        <taxon>Pseudomonadati</taxon>
        <taxon>Pseudomonadota</taxon>
        <taxon>Alphaproteobacteria</taxon>
        <taxon>Hyphomicrobiales</taxon>
        <taxon>Rhizobiaceae</taxon>
        <taxon>Rhizobium/Agrobacterium group</taxon>
        <taxon>Agrobacterium</taxon>
        <taxon>Agrobacterium tumefaciens complex</taxon>
    </lineage>
</organism>
<dbReference type="AlphaFoldDB" id="A0AAJ4TDJ9"/>
<gene>
    <name evidence="2" type="ORF">G6M86_28300</name>
</gene>
<dbReference type="Pfam" id="PF01380">
    <property type="entry name" value="SIS"/>
    <property type="match status" value="1"/>
</dbReference>
<dbReference type="RefSeq" id="WP_333722767.1">
    <property type="nucleotide sequence ID" value="NZ_CP049220.1"/>
</dbReference>